<dbReference type="InterPro" id="IPR025110">
    <property type="entry name" value="AMP-bd_C"/>
</dbReference>
<dbReference type="InterPro" id="IPR020845">
    <property type="entry name" value="AMP-binding_CS"/>
</dbReference>
<dbReference type="HOGENOM" id="CLU_000022_59_2_1"/>
<dbReference type="Gene3D" id="3.40.50.12780">
    <property type="entry name" value="N-terminal domain of ligase-like"/>
    <property type="match status" value="1"/>
</dbReference>
<dbReference type="SUPFAM" id="SSF56801">
    <property type="entry name" value="Acetyl-CoA synthetase-like"/>
    <property type="match status" value="1"/>
</dbReference>
<dbReference type="FunCoup" id="J4GQC6">
    <property type="interactions" value="298"/>
</dbReference>
<sequence>MSEIHGIGGPLPAIPDDMSVAQFMLDYHHPFRPVLAQPSPWLIEDSSGRKVWKEEIYSRTDALANSLSARWKIGENDVVSIFSPNSVDYPVIIWAVHRLGAIVSPLNPTQTAEELKHQLKSTSPKLLLAHSSNYATALAAAQIVGIAPDRVVLVDTASGLKDPAVRHATLSELIDEGVKQPKSFVERKLNPGEAKSKLAFLSFSSGTTGLPKAIRISHYALIANMIQVATFLKTDKKPLSEASLRPGTVILAVLPFYHAYGLAFVMHFTLFHGATLVVIPKFNFTDMLKSIERYRINYLPLVPPVAVLFCKHPDVKKYDLSSVRAVVCGAAPLSGELMTQLATLFPEAWIGQGFGSSQVISPFTAYQADDRIGMTETFTMIAMASPNCKVADPSSAGVLISGLVARVVRADGSLAPPGEPGEFVISTPSLALGYLDEKATKETFRDGWLYTGDEVIINEKAELFVVDRIKELLKVRAFQVAPAELEGFLLQHPDVADTCVVSLLDDFNGDLPLAYVVPSAAAQARMETDPAEGDRIKAALIKYVADGKTSYKQLTGGVEFTDVIPKLPSGKLLRRSLRDRARQMAKQGLLTSVPKAKL</sequence>
<dbReference type="Gene3D" id="3.30.300.30">
    <property type="match status" value="1"/>
</dbReference>
<dbReference type="Proteomes" id="UP000006352">
    <property type="component" value="Unassembled WGS sequence"/>
</dbReference>
<dbReference type="Pfam" id="PF00501">
    <property type="entry name" value="AMP-binding"/>
    <property type="match status" value="1"/>
</dbReference>
<gene>
    <name evidence="3" type="ORF">FIBRA_05075</name>
</gene>
<name>J4GQC6_9APHY</name>
<dbReference type="InParanoid" id="J4GQC6"/>
<reference evidence="3 4" key="1">
    <citation type="journal article" date="2012" name="Appl. Environ. Microbiol.">
        <title>Short-read sequencing for genomic analysis of the brown rot fungus Fibroporia radiculosa.</title>
        <authorList>
            <person name="Tang J.D."/>
            <person name="Perkins A.D."/>
            <person name="Sonstegard T.S."/>
            <person name="Schroeder S.G."/>
            <person name="Burgess S.C."/>
            <person name="Diehl S.V."/>
        </authorList>
    </citation>
    <scope>NUCLEOTIDE SEQUENCE [LARGE SCALE GENOMIC DNA]</scope>
    <source>
        <strain evidence="3 4">TFFH 294</strain>
    </source>
</reference>
<evidence type="ECO:0000259" key="1">
    <source>
        <dbReference type="Pfam" id="PF00501"/>
    </source>
</evidence>
<dbReference type="InterPro" id="IPR042099">
    <property type="entry name" value="ANL_N_sf"/>
</dbReference>
<protein>
    <recommendedName>
        <fullName evidence="5">AMP-dependent synthetase/ligase domain-containing protein</fullName>
    </recommendedName>
</protein>
<dbReference type="AlphaFoldDB" id="J4GQC6"/>
<organism evidence="3 4">
    <name type="scientific">Fibroporia radiculosa</name>
    <dbReference type="NCBI Taxonomy" id="599839"/>
    <lineage>
        <taxon>Eukaryota</taxon>
        <taxon>Fungi</taxon>
        <taxon>Dikarya</taxon>
        <taxon>Basidiomycota</taxon>
        <taxon>Agaricomycotina</taxon>
        <taxon>Agaricomycetes</taxon>
        <taxon>Polyporales</taxon>
        <taxon>Fibroporiaceae</taxon>
        <taxon>Fibroporia</taxon>
    </lineage>
</organism>
<dbReference type="PANTHER" id="PTHR24096:SF422">
    <property type="entry name" value="BCDNA.GH02901"/>
    <property type="match status" value="1"/>
</dbReference>
<dbReference type="PANTHER" id="PTHR24096">
    <property type="entry name" value="LONG-CHAIN-FATTY-ACID--COA LIGASE"/>
    <property type="match status" value="1"/>
</dbReference>
<dbReference type="GeneID" id="24097871"/>
<dbReference type="GO" id="GO:0016405">
    <property type="term" value="F:CoA-ligase activity"/>
    <property type="evidence" value="ECO:0007669"/>
    <property type="project" value="TreeGrafter"/>
</dbReference>
<evidence type="ECO:0000313" key="3">
    <source>
        <dbReference type="EMBL" id="CCM02960.1"/>
    </source>
</evidence>
<evidence type="ECO:0000313" key="4">
    <source>
        <dbReference type="Proteomes" id="UP000006352"/>
    </source>
</evidence>
<dbReference type="InterPro" id="IPR000873">
    <property type="entry name" value="AMP-dep_synth/lig_dom"/>
</dbReference>
<proteinExistence type="predicted"/>
<dbReference type="OrthoDB" id="6509636at2759"/>
<dbReference type="Pfam" id="PF13193">
    <property type="entry name" value="AMP-binding_C"/>
    <property type="match status" value="1"/>
</dbReference>
<dbReference type="STRING" id="599839.J4GQC6"/>
<dbReference type="RefSeq" id="XP_012182243.1">
    <property type="nucleotide sequence ID" value="XM_012326853.1"/>
</dbReference>
<feature type="domain" description="AMP-dependent synthetase/ligase" evidence="1">
    <location>
        <begin position="54"/>
        <end position="435"/>
    </location>
</feature>
<keyword evidence="4" id="KW-1185">Reference proteome</keyword>
<dbReference type="PROSITE" id="PS00455">
    <property type="entry name" value="AMP_BINDING"/>
    <property type="match status" value="1"/>
</dbReference>
<accession>J4GQC6</accession>
<evidence type="ECO:0008006" key="5">
    <source>
        <dbReference type="Google" id="ProtNLM"/>
    </source>
</evidence>
<feature type="domain" description="AMP-binding enzyme C-terminal" evidence="2">
    <location>
        <begin position="484"/>
        <end position="571"/>
    </location>
</feature>
<evidence type="ECO:0000259" key="2">
    <source>
        <dbReference type="Pfam" id="PF13193"/>
    </source>
</evidence>
<dbReference type="EMBL" id="HE797096">
    <property type="protein sequence ID" value="CCM02960.1"/>
    <property type="molecule type" value="Genomic_DNA"/>
</dbReference>
<dbReference type="InterPro" id="IPR045851">
    <property type="entry name" value="AMP-bd_C_sf"/>
</dbReference>